<comment type="similarity">
    <text evidence="2">Belongs to the DadA oxidoreductase family.</text>
</comment>
<dbReference type="RefSeq" id="WP_072999517.1">
    <property type="nucleotide sequence ID" value="NZ_FQUM01000002.1"/>
</dbReference>
<organism evidence="6 7">
    <name type="scientific">Mariniphaga anaerophila</name>
    <dbReference type="NCBI Taxonomy" id="1484053"/>
    <lineage>
        <taxon>Bacteria</taxon>
        <taxon>Pseudomonadati</taxon>
        <taxon>Bacteroidota</taxon>
        <taxon>Bacteroidia</taxon>
        <taxon>Marinilabiliales</taxon>
        <taxon>Prolixibacteraceae</taxon>
        <taxon>Mariniphaga</taxon>
    </lineage>
</organism>
<evidence type="ECO:0000259" key="5">
    <source>
        <dbReference type="Pfam" id="PF01266"/>
    </source>
</evidence>
<keyword evidence="3" id="KW-0285">Flavoprotein</keyword>
<evidence type="ECO:0000313" key="7">
    <source>
        <dbReference type="Proteomes" id="UP000184164"/>
    </source>
</evidence>
<name>A0A1M4W8S5_9BACT</name>
<dbReference type="Gene3D" id="3.50.50.60">
    <property type="entry name" value="FAD/NAD(P)-binding domain"/>
    <property type="match status" value="1"/>
</dbReference>
<dbReference type="AlphaFoldDB" id="A0A1M4W8S5"/>
<comment type="cofactor">
    <cofactor evidence="1">
        <name>FAD</name>
        <dbReference type="ChEBI" id="CHEBI:57692"/>
    </cofactor>
</comment>
<evidence type="ECO:0000313" key="6">
    <source>
        <dbReference type="EMBL" id="SHE77661.1"/>
    </source>
</evidence>
<keyword evidence="4" id="KW-0560">Oxidoreductase</keyword>
<gene>
    <name evidence="6" type="ORF">SAMN05444274_102365</name>
</gene>
<evidence type="ECO:0000256" key="1">
    <source>
        <dbReference type="ARBA" id="ARBA00001974"/>
    </source>
</evidence>
<accession>A0A1M4W8S5</accession>
<dbReference type="STRING" id="1484053.SAMN05444274_102365"/>
<reference evidence="6 7" key="1">
    <citation type="submission" date="2016-11" db="EMBL/GenBank/DDBJ databases">
        <authorList>
            <person name="Jaros S."/>
            <person name="Januszkiewicz K."/>
            <person name="Wedrychowicz H."/>
        </authorList>
    </citation>
    <scope>NUCLEOTIDE SEQUENCE [LARGE SCALE GENOMIC DNA]</scope>
    <source>
        <strain evidence="6 7">DSM 26910</strain>
    </source>
</reference>
<proteinExistence type="inferred from homology"/>
<dbReference type="GO" id="GO:0016491">
    <property type="term" value="F:oxidoreductase activity"/>
    <property type="evidence" value="ECO:0007669"/>
    <property type="project" value="UniProtKB-KW"/>
</dbReference>
<dbReference type="Gene3D" id="3.30.9.10">
    <property type="entry name" value="D-Amino Acid Oxidase, subunit A, domain 2"/>
    <property type="match status" value="1"/>
</dbReference>
<dbReference type="GO" id="GO:0005737">
    <property type="term" value="C:cytoplasm"/>
    <property type="evidence" value="ECO:0007669"/>
    <property type="project" value="TreeGrafter"/>
</dbReference>
<dbReference type="SUPFAM" id="SSF54373">
    <property type="entry name" value="FAD-linked reductases, C-terminal domain"/>
    <property type="match status" value="1"/>
</dbReference>
<protein>
    <submittedName>
        <fullName evidence="6">Glycine/D-amino acid oxidase</fullName>
    </submittedName>
</protein>
<evidence type="ECO:0000256" key="2">
    <source>
        <dbReference type="ARBA" id="ARBA00009410"/>
    </source>
</evidence>
<evidence type="ECO:0000256" key="4">
    <source>
        <dbReference type="ARBA" id="ARBA00023002"/>
    </source>
</evidence>
<dbReference type="EMBL" id="FQUM01000002">
    <property type="protein sequence ID" value="SHE77661.1"/>
    <property type="molecule type" value="Genomic_DNA"/>
</dbReference>
<dbReference type="PANTHER" id="PTHR13847">
    <property type="entry name" value="SARCOSINE DEHYDROGENASE-RELATED"/>
    <property type="match status" value="1"/>
</dbReference>
<feature type="domain" description="FAD dependent oxidoreductase" evidence="5">
    <location>
        <begin position="6"/>
        <end position="327"/>
    </location>
</feature>
<dbReference type="PANTHER" id="PTHR13847:SF286">
    <property type="entry name" value="D-AMINO ACID DEHYDROGENASE"/>
    <property type="match status" value="1"/>
</dbReference>
<dbReference type="InterPro" id="IPR006076">
    <property type="entry name" value="FAD-dep_OxRdtase"/>
</dbReference>
<dbReference type="SUPFAM" id="SSF51971">
    <property type="entry name" value="Nucleotide-binding domain"/>
    <property type="match status" value="1"/>
</dbReference>
<dbReference type="InterPro" id="IPR036188">
    <property type="entry name" value="FAD/NAD-bd_sf"/>
</dbReference>
<keyword evidence="7" id="KW-1185">Reference proteome</keyword>
<dbReference type="Pfam" id="PF01266">
    <property type="entry name" value="DAO"/>
    <property type="match status" value="1"/>
</dbReference>
<dbReference type="Proteomes" id="UP000184164">
    <property type="component" value="Unassembled WGS sequence"/>
</dbReference>
<evidence type="ECO:0000256" key="3">
    <source>
        <dbReference type="ARBA" id="ARBA00022630"/>
    </source>
</evidence>
<sequence length="349" mass="39550">MKKVEFLIVGNGLAGTLLAFEMLKNKLEFRIVASSEIPRSSEVAAGMFNPLVFKRLTKSWLVDDLFPVMKSTYRKIELLLGQQFLFSKNILKPLSEEEKTLWIQRKAEPEFSKYILSVEDDGPEENLVPAAGYGIVNGSGYLDLKLFLNLADKYFRENGLLIPAVFDFDALNPAEKYFETENVQAAKIVFCEGVRLLENPFFRFVKIVPAKGEVLRIHAPGLSEKYILNKNVFALPVGNQCFKIGSTYDWNDLSVSPTEKGMQQIVEKFEKLVNVDYSILEHVAGIRPTISDRRPVLGAHPVFSNLFVFNGLGTKGVMLAPFFAKEMMNFLMSTDYCLNKEVDVKRFLK</sequence>